<dbReference type="InterPro" id="IPR013217">
    <property type="entry name" value="Methyltransf_12"/>
</dbReference>
<comment type="caution">
    <text evidence="3">The sequence shown here is derived from an EMBL/GenBank/DDBJ whole genome shotgun (WGS) entry which is preliminary data.</text>
</comment>
<accession>A0ABS3F0Q1</accession>
<dbReference type="CDD" id="cd02440">
    <property type="entry name" value="AdoMet_MTases"/>
    <property type="match status" value="1"/>
</dbReference>
<keyword evidence="3" id="KW-0489">Methyltransferase</keyword>
<feature type="region of interest" description="Disordered" evidence="1">
    <location>
        <begin position="1"/>
        <end position="29"/>
    </location>
</feature>
<dbReference type="Proteomes" id="UP000664761">
    <property type="component" value="Unassembled WGS sequence"/>
</dbReference>
<keyword evidence="4" id="KW-1185">Reference proteome</keyword>
<name>A0ABS3F0Q1_9PROT</name>
<dbReference type="Gene3D" id="3.40.50.150">
    <property type="entry name" value="Vaccinia Virus protein VP39"/>
    <property type="match status" value="1"/>
</dbReference>
<dbReference type="RefSeq" id="WP_207040889.1">
    <property type="nucleotide sequence ID" value="NZ_JAFLNC010000001.1"/>
</dbReference>
<evidence type="ECO:0000313" key="4">
    <source>
        <dbReference type="Proteomes" id="UP000664761"/>
    </source>
</evidence>
<organism evidence="3 4">
    <name type="scientific">Sneathiella sedimenti</name>
    <dbReference type="NCBI Taxonomy" id="2816034"/>
    <lineage>
        <taxon>Bacteria</taxon>
        <taxon>Pseudomonadati</taxon>
        <taxon>Pseudomonadota</taxon>
        <taxon>Alphaproteobacteria</taxon>
        <taxon>Sneathiellales</taxon>
        <taxon>Sneathiellaceae</taxon>
        <taxon>Sneathiella</taxon>
    </lineage>
</organism>
<keyword evidence="3" id="KW-0808">Transferase</keyword>
<evidence type="ECO:0000259" key="2">
    <source>
        <dbReference type="Pfam" id="PF08242"/>
    </source>
</evidence>
<dbReference type="SUPFAM" id="SSF53335">
    <property type="entry name" value="S-adenosyl-L-methionine-dependent methyltransferases"/>
    <property type="match status" value="1"/>
</dbReference>
<proteinExistence type="predicted"/>
<dbReference type="Pfam" id="PF08242">
    <property type="entry name" value="Methyltransf_12"/>
    <property type="match status" value="1"/>
</dbReference>
<dbReference type="GO" id="GO:0032259">
    <property type="term" value="P:methylation"/>
    <property type="evidence" value="ECO:0007669"/>
    <property type="project" value="UniProtKB-KW"/>
</dbReference>
<evidence type="ECO:0000313" key="3">
    <source>
        <dbReference type="EMBL" id="MBO0332086.1"/>
    </source>
</evidence>
<reference evidence="3 4" key="1">
    <citation type="submission" date="2021-03" db="EMBL/GenBank/DDBJ databases">
        <title>Sneathiella sp. CAU 1612 isolated from Kang Won-do.</title>
        <authorList>
            <person name="Kim W."/>
        </authorList>
    </citation>
    <scope>NUCLEOTIDE SEQUENCE [LARGE SCALE GENOMIC DNA]</scope>
    <source>
        <strain evidence="3 4">CAU 1612</strain>
    </source>
</reference>
<feature type="domain" description="Methyltransferase type 12" evidence="2">
    <location>
        <begin position="64"/>
        <end position="161"/>
    </location>
</feature>
<dbReference type="EMBL" id="JAFLNC010000001">
    <property type="protein sequence ID" value="MBO0332086.1"/>
    <property type="molecule type" value="Genomic_DNA"/>
</dbReference>
<feature type="compositionally biased region" description="Basic and acidic residues" evidence="1">
    <location>
        <begin position="7"/>
        <end position="16"/>
    </location>
</feature>
<protein>
    <submittedName>
        <fullName evidence="3">Methyltransferase</fullName>
    </submittedName>
</protein>
<sequence length="412" mass="45447">MAKGKGKRDAAVKRQYETLPYPPRDPKDEAARLIEGSPSHLDELNHYLFAGKRDFSQPFRALVAGGGTGDAAIMLAQHLADRGKAGHVTYLDLSSASRQVAEARAEARGLDNIDFLTGSLLDLPSLNLAPFDYIDCCGVLHHLEEPVAGLAALVSCLADDGGMGLMVYATLGRTGVYPVQNALRSLTEGDSVGNQVKLAKNLLKDLPPANWLNKNKVLGDHKLGEDAALYDLLLHPRDRSYLVPEVLDLLTETGMQLVRFIEPVRYEPEMYLKDPELRKRARKLDTGARAALAENLSGSIKTHTFYARKLHGTAAGEARFDPEMIPVLKDNNAEILSRTLAARSSLTVHFDTDPVTLDIPDGAADFVRYINNQRNLREIQSEMSMTWPNFRTAFAPVYKMLQGLNLLWLKSS</sequence>
<dbReference type="GO" id="GO:0008168">
    <property type="term" value="F:methyltransferase activity"/>
    <property type="evidence" value="ECO:0007669"/>
    <property type="project" value="UniProtKB-KW"/>
</dbReference>
<dbReference type="InterPro" id="IPR029063">
    <property type="entry name" value="SAM-dependent_MTases_sf"/>
</dbReference>
<evidence type="ECO:0000256" key="1">
    <source>
        <dbReference type="SAM" id="MobiDB-lite"/>
    </source>
</evidence>
<gene>
    <name evidence="3" type="ORF">J0X12_00575</name>
</gene>